<name>A0A9W9KTM5_9EURO</name>
<gene>
    <name evidence="1" type="ORF">N7515_009874</name>
</gene>
<dbReference type="PANTHER" id="PTHR48187:SF2">
    <property type="entry name" value="LD21810P"/>
    <property type="match status" value="1"/>
</dbReference>
<dbReference type="RefSeq" id="XP_056516990.1">
    <property type="nucleotide sequence ID" value="XM_056670617.1"/>
</dbReference>
<dbReference type="EMBL" id="JAPQKL010000008">
    <property type="protein sequence ID" value="KAJ5120486.1"/>
    <property type="molecule type" value="Genomic_DNA"/>
</dbReference>
<keyword evidence="2" id="KW-1185">Reference proteome</keyword>
<reference evidence="1" key="1">
    <citation type="submission" date="2022-11" db="EMBL/GenBank/DDBJ databases">
        <authorList>
            <person name="Petersen C."/>
        </authorList>
    </citation>
    <scope>NUCLEOTIDE SEQUENCE</scope>
    <source>
        <strain evidence="1">IBT 22155</strain>
    </source>
</reference>
<comment type="caution">
    <text evidence="1">The sequence shown here is derived from an EMBL/GenBank/DDBJ whole genome shotgun (WGS) entry which is preliminary data.</text>
</comment>
<dbReference type="OrthoDB" id="1658288at2759"/>
<dbReference type="Proteomes" id="UP001149079">
    <property type="component" value="Unassembled WGS sequence"/>
</dbReference>
<dbReference type="PANTHER" id="PTHR48187">
    <property type="entry name" value="LD21810P"/>
    <property type="match status" value="1"/>
</dbReference>
<evidence type="ECO:0000313" key="2">
    <source>
        <dbReference type="Proteomes" id="UP001149079"/>
    </source>
</evidence>
<protein>
    <submittedName>
        <fullName evidence="1">Uncharacterized protein</fullName>
    </submittedName>
</protein>
<evidence type="ECO:0000313" key="1">
    <source>
        <dbReference type="EMBL" id="KAJ5120486.1"/>
    </source>
</evidence>
<proteinExistence type="predicted"/>
<dbReference type="AlphaFoldDB" id="A0A9W9KTM5"/>
<dbReference type="GeneID" id="81409788"/>
<reference evidence="1" key="2">
    <citation type="journal article" date="2023" name="IMA Fungus">
        <title>Comparative genomic study of the Penicillium genus elucidates a diverse pangenome and 15 lateral gene transfer events.</title>
        <authorList>
            <person name="Petersen C."/>
            <person name="Sorensen T."/>
            <person name="Nielsen M.R."/>
            <person name="Sondergaard T.E."/>
            <person name="Sorensen J.L."/>
            <person name="Fitzpatrick D.A."/>
            <person name="Frisvad J.C."/>
            <person name="Nielsen K.L."/>
        </authorList>
    </citation>
    <scope>NUCLEOTIDE SEQUENCE</scope>
    <source>
        <strain evidence="1">IBT 22155</strain>
    </source>
</reference>
<accession>A0A9W9KTM5</accession>
<organism evidence="1 2">
    <name type="scientific">Penicillium bovifimosum</name>
    <dbReference type="NCBI Taxonomy" id="126998"/>
    <lineage>
        <taxon>Eukaryota</taxon>
        <taxon>Fungi</taxon>
        <taxon>Dikarya</taxon>
        <taxon>Ascomycota</taxon>
        <taxon>Pezizomycotina</taxon>
        <taxon>Eurotiomycetes</taxon>
        <taxon>Eurotiomycetidae</taxon>
        <taxon>Eurotiales</taxon>
        <taxon>Aspergillaceae</taxon>
        <taxon>Penicillium</taxon>
    </lineage>
</organism>
<sequence length="71" mass="7862">MNWPIDLLPDVLASLRPRILTYGYNANVTVFNDGASRDSVVSHAETLASNLAANRNLRDCSDRSIIFICHS</sequence>